<dbReference type="Gene3D" id="3.80.10.10">
    <property type="entry name" value="Ribonuclease Inhibitor"/>
    <property type="match status" value="2"/>
</dbReference>
<evidence type="ECO:0000313" key="2">
    <source>
        <dbReference type="EMBL" id="CAE8726789.1"/>
    </source>
</evidence>
<dbReference type="SMART" id="SM00213">
    <property type="entry name" value="UBQ"/>
    <property type="match status" value="1"/>
</dbReference>
<sequence>MALMTLDVRTLAGSVVASVSAETADSVASVLLRLGSSSSAGVRHWLAHDGKVLPAEATLASCGLKDGDVVCLVTAHRAPAQLSLNHNELGAVGLHALAANLPRRCLLSLLDLRGCGLEGIEGGEAVGSALRAAPHLEELKLASNHGLGPRGVTRVAQVLSGLSASCLKSIEISSCGLQGVEGGKAVASLASAAPALEELGLFGNSKLGPSGIAAAVESMTGLHLIQLLNVGFCGFSGSAGGRALAGAILAMPSLKKVRASGNQSLCAAGIDSMLKCLSIQSVGLVDLELEGCGLSGLEGGAALARLLLHCSKIEKLSLSDNIGLGSEGVCGFSSGLLASTCLKSLQLGRANLVSSDGGTAVASVLGKATALQELSLLGNDGLGAAGMQALASQWPSANFMTLLDLSLCGIFTVAGAQALAEVLNKCPCLEILSLSSNELRACGLRELQACLSGPLRLKAFHVEHCGLAGADGGLALVELIVGRMPVLCELGLLCNADFGEAGVHELAHGLLSGALELLSVLGVENCGLSGESGGKAAAELVKAMPGLEDLGLSSNELGAAGLAAFARALPLEPALRWLQLEDCGLEAEEGGRAAALLVRAAPFLEHLVLANNELLGIAGVVAMLEELRGAGGSLRLGSLNLDSCGLGSSDRDGAALGAALGVLLLHPMSRDSTVQPVRLARTTGQWREWRWGTQVVPLYLPGDPKDKPMPEGQLPFNEAFYRTAKALTAKGQLLLLTDAINNMVKEPDSPGGRIREIRFRQVLEDTARGVLEVDELKAIFPQPKPGLVRRNSGLTKAKREAALAMSTSTAPALEKK</sequence>
<name>A0A813LMN3_POLGL</name>
<dbReference type="SUPFAM" id="SSF54236">
    <property type="entry name" value="Ubiquitin-like"/>
    <property type="match status" value="1"/>
</dbReference>
<proteinExistence type="predicted"/>
<dbReference type="PANTHER" id="PTHR24113:SF15">
    <property type="entry name" value="NACHT DOMAIN-CONTAINING PROTEIN"/>
    <property type="match status" value="1"/>
</dbReference>
<dbReference type="InterPro" id="IPR027038">
    <property type="entry name" value="RanGap"/>
</dbReference>
<reference evidence="2" key="1">
    <citation type="submission" date="2021-02" db="EMBL/GenBank/DDBJ databases">
        <authorList>
            <person name="Dougan E. K."/>
            <person name="Rhodes N."/>
            <person name="Thang M."/>
            <person name="Chan C."/>
        </authorList>
    </citation>
    <scope>NUCLEOTIDE SEQUENCE</scope>
</reference>
<dbReference type="GO" id="GO:0005096">
    <property type="term" value="F:GTPase activator activity"/>
    <property type="evidence" value="ECO:0007669"/>
    <property type="project" value="InterPro"/>
</dbReference>
<dbReference type="PANTHER" id="PTHR24113">
    <property type="entry name" value="RAN GTPASE-ACTIVATING PROTEIN 1"/>
    <property type="match status" value="1"/>
</dbReference>
<dbReference type="GO" id="GO:0005634">
    <property type="term" value="C:nucleus"/>
    <property type="evidence" value="ECO:0007669"/>
    <property type="project" value="TreeGrafter"/>
</dbReference>
<dbReference type="InterPro" id="IPR029071">
    <property type="entry name" value="Ubiquitin-like_domsf"/>
</dbReference>
<gene>
    <name evidence="2" type="ORF">PGLA2088_LOCUS44600</name>
</gene>
<dbReference type="EMBL" id="CAJNNW010035280">
    <property type="protein sequence ID" value="CAE8726789.1"/>
    <property type="molecule type" value="Genomic_DNA"/>
</dbReference>
<dbReference type="GO" id="GO:0048471">
    <property type="term" value="C:perinuclear region of cytoplasm"/>
    <property type="evidence" value="ECO:0007669"/>
    <property type="project" value="TreeGrafter"/>
</dbReference>
<dbReference type="AlphaFoldDB" id="A0A813LMN3"/>
<dbReference type="Proteomes" id="UP000626109">
    <property type="component" value="Unassembled WGS sequence"/>
</dbReference>
<evidence type="ECO:0000313" key="3">
    <source>
        <dbReference type="Proteomes" id="UP000626109"/>
    </source>
</evidence>
<organism evidence="2 3">
    <name type="scientific">Polarella glacialis</name>
    <name type="common">Dinoflagellate</name>
    <dbReference type="NCBI Taxonomy" id="89957"/>
    <lineage>
        <taxon>Eukaryota</taxon>
        <taxon>Sar</taxon>
        <taxon>Alveolata</taxon>
        <taxon>Dinophyceae</taxon>
        <taxon>Suessiales</taxon>
        <taxon>Suessiaceae</taxon>
        <taxon>Polarella</taxon>
    </lineage>
</organism>
<dbReference type="InterPro" id="IPR000626">
    <property type="entry name" value="Ubiquitin-like_dom"/>
</dbReference>
<dbReference type="GO" id="GO:0006913">
    <property type="term" value="P:nucleocytoplasmic transport"/>
    <property type="evidence" value="ECO:0007669"/>
    <property type="project" value="TreeGrafter"/>
</dbReference>
<dbReference type="InterPro" id="IPR032675">
    <property type="entry name" value="LRR_dom_sf"/>
</dbReference>
<evidence type="ECO:0000259" key="1">
    <source>
        <dbReference type="PROSITE" id="PS50053"/>
    </source>
</evidence>
<dbReference type="Pfam" id="PF13516">
    <property type="entry name" value="LRR_6"/>
    <property type="match status" value="2"/>
</dbReference>
<dbReference type="InterPro" id="IPR006553">
    <property type="entry name" value="Leu-rich_rpt_Cys-con_subtyp"/>
</dbReference>
<feature type="domain" description="Ubiquitin-like" evidence="1">
    <location>
        <begin position="4"/>
        <end position="79"/>
    </location>
</feature>
<dbReference type="InterPro" id="IPR001611">
    <property type="entry name" value="Leu-rich_rpt"/>
</dbReference>
<dbReference type="SUPFAM" id="SSF52047">
    <property type="entry name" value="RNI-like"/>
    <property type="match status" value="2"/>
</dbReference>
<dbReference type="SMART" id="SM00368">
    <property type="entry name" value="LRR_RI"/>
    <property type="match status" value="16"/>
</dbReference>
<dbReference type="SMART" id="SM00367">
    <property type="entry name" value="LRR_CC"/>
    <property type="match status" value="6"/>
</dbReference>
<dbReference type="GO" id="GO:0031267">
    <property type="term" value="F:small GTPase binding"/>
    <property type="evidence" value="ECO:0007669"/>
    <property type="project" value="TreeGrafter"/>
</dbReference>
<accession>A0A813LMN3</accession>
<dbReference type="PROSITE" id="PS50053">
    <property type="entry name" value="UBIQUITIN_2"/>
    <property type="match status" value="1"/>
</dbReference>
<comment type="caution">
    <text evidence="2">The sequence shown here is derived from an EMBL/GenBank/DDBJ whole genome shotgun (WGS) entry which is preliminary data.</text>
</comment>
<dbReference type="GO" id="GO:0005829">
    <property type="term" value="C:cytosol"/>
    <property type="evidence" value="ECO:0007669"/>
    <property type="project" value="TreeGrafter"/>
</dbReference>
<protein>
    <recommendedName>
        <fullName evidence="1">Ubiquitin-like domain-containing protein</fullName>
    </recommendedName>
</protein>